<name>A0A2V3W9C0_9BACI</name>
<dbReference type="NCBIfam" id="TIGR00188">
    <property type="entry name" value="rnpA"/>
    <property type="match status" value="1"/>
</dbReference>
<dbReference type="InterPro" id="IPR000100">
    <property type="entry name" value="RNase_P"/>
</dbReference>
<dbReference type="OrthoDB" id="9810867at2"/>
<comment type="similarity">
    <text evidence="7">Belongs to the RnpA family.</text>
</comment>
<accession>A0A2V3W9C0</accession>
<evidence type="ECO:0000256" key="4">
    <source>
        <dbReference type="ARBA" id="ARBA00022759"/>
    </source>
</evidence>
<proteinExistence type="inferred from homology"/>
<dbReference type="GO" id="GO:0004526">
    <property type="term" value="F:ribonuclease P activity"/>
    <property type="evidence" value="ECO:0007669"/>
    <property type="project" value="UniProtKB-UniRule"/>
</dbReference>
<dbReference type="HAMAP" id="MF_00227">
    <property type="entry name" value="RNase_P"/>
    <property type="match status" value="1"/>
</dbReference>
<comment type="function">
    <text evidence="1 7">RNaseP catalyzes the removal of the 5'-leader sequence from pre-tRNA to produce the mature 5'-terminus. It can also cleave other RNA substrates such as 4.5S RNA. The protein component plays an auxiliary but essential role in vivo by binding to the 5'-leader sequence and broadening the substrate specificity of the ribozyme.</text>
</comment>
<evidence type="ECO:0000256" key="7">
    <source>
        <dbReference type="HAMAP-Rule" id="MF_00227"/>
    </source>
</evidence>
<dbReference type="EC" id="3.1.26.5" evidence="7 8"/>
<dbReference type="EMBL" id="QJJR01000009">
    <property type="protein sequence ID" value="PXW89808.1"/>
    <property type="molecule type" value="Genomic_DNA"/>
</dbReference>
<dbReference type="Pfam" id="PF00825">
    <property type="entry name" value="Ribonuclease_P"/>
    <property type="match status" value="1"/>
</dbReference>
<comment type="subunit">
    <text evidence="7">Consists of a catalytic RNA component (M1 or rnpB) and a protein subunit.</text>
</comment>
<dbReference type="AlphaFoldDB" id="A0A2V3W9C0"/>
<gene>
    <name evidence="7" type="primary">rnpA</name>
    <name evidence="9" type="ORF">DES38_10944</name>
</gene>
<dbReference type="Proteomes" id="UP000247922">
    <property type="component" value="Unassembled WGS sequence"/>
</dbReference>
<evidence type="ECO:0000256" key="2">
    <source>
        <dbReference type="ARBA" id="ARBA00022694"/>
    </source>
</evidence>
<dbReference type="InterPro" id="IPR014721">
    <property type="entry name" value="Ribsml_uS5_D2-typ_fold_subgr"/>
</dbReference>
<dbReference type="RefSeq" id="WP_110251673.1">
    <property type="nucleotide sequence ID" value="NZ_QJJR01000009.1"/>
</dbReference>
<dbReference type="GO" id="GO:0030677">
    <property type="term" value="C:ribonuclease P complex"/>
    <property type="evidence" value="ECO:0007669"/>
    <property type="project" value="TreeGrafter"/>
</dbReference>
<organism evidence="9 10">
    <name type="scientific">Streptohalobacillus salinus</name>
    <dbReference type="NCBI Taxonomy" id="621096"/>
    <lineage>
        <taxon>Bacteria</taxon>
        <taxon>Bacillati</taxon>
        <taxon>Bacillota</taxon>
        <taxon>Bacilli</taxon>
        <taxon>Bacillales</taxon>
        <taxon>Bacillaceae</taxon>
        <taxon>Streptohalobacillus</taxon>
    </lineage>
</organism>
<comment type="caution">
    <text evidence="9">The sequence shown here is derived from an EMBL/GenBank/DDBJ whole genome shotgun (WGS) entry which is preliminary data.</text>
</comment>
<dbReference type="PROSITE" id="PS00648">
    <property type="entry name" value="RIBONUCLEASE_P"/>
    <property type="match status" value="1"/>
</dbReference>
<keyword evidence="10" id="KW-1185">Reference proteome</keyword>
<evidence type="ECO:0000256" key="6">
    <source>
        <dbReference type="ARBA" id="ARBA00022884"/>
    </source>
</evidence>
<evidence type="ECO:0000256" key="3">
    <source>
        <dbReference type="ARBA" id="ARBA00022722"/>
    </source>
</evidence>
<dbReference type="SUPFAM" id="SSF54211">
    <property type="entry name" value="Ribosomal protein S5 domain 2-like"/>
    <property type="match status" value="1"/>
</dbReference>
<dbReference type="Gene3D" id="3.30.230.10">
    <property type="match status" value="1"/>
</dbReference>
<dbReference type="GO" id="GO:0001682">
    <property type="term" value="P:tRNA 5'-leader removal"/>
    <property type="evidence" value="ECO:0007669"/>
    <property type="project" value="UniProtKB-UniRule"/>
</dbReference>
<keyword evidence="6 7" id="KW-0694">RNA-binding</keyword>
<sequence length="127" mass="15076">MKKGYRLKSDEDFQNVFKRGKSFANRQLVLYYLPKKDADHFRIGLSVSKKVGNAVVRNRIKRYLRQAFLELEPEIKEQFDFVVIARMPMKTIDFHETKKSLTHVLFKSKCFKNGNAVMNKENKQMQK</sequence>
<dbReference type="GO" id="GO:0042781">
    <property type="term" value="F:3'-tRNA processing endoribonuclease activity"/>
    <property type="evidence" value="ECO:0007669"/>
    <property type="project" value="TreeGrafter"/>
</dbReference>
<evidence type="ECO:0000256" key="8">
    <source>
        <dbReference type="NCBIfam" id="TIGR00188"/>
    </source>
</evidence>
<dbReference type="PANTHER" id="PTHR33992">
    <property type="entry name" value="RIBONUCLEASE P PROTEIN COMPONENT"/>
    <property type="match status" value="1"/>
</dbReference>
<dbReference type="GO" id="GO:0000049">
    <property type="term" value="F:tRNA binding"/>
    <property type="evidence" value="ECO:0007669"/>
    <property type="project" value="UniProtKB-UniRule"/>
</dbReference>
<reference evidence="9 10" key="1">
    <citation type="submission" date="2018-05" db="EMBL/GenBank/DDBJ databases">
        <title>Genomic Encyclopedia of Type Strains, Phase IV (KMG-IV): sequencing the most valuable type-strain genomes for metagenomic binning, comparative biology and taxonomic classification.</title>
        <authorList>
            <person name="Goeker M."/>
        </authorList>
    </citation>
    <scope>NUCLEOTIDE SEQUENCE [LARGE SCALE GENOMIC DNA]</scope>
    <source>
        <strain evidence="9 10">DSM 22440</strain>
    </source>
</reference>
<dbReference type="FunFam" id="3.30.230.10:FF:000021">
    <property type="entry name" value="Ribonuclease P protein component"/>
    <property type="match status" value="1"/>
</dbReference>
<keyword evidence="3 7" id="KW-0540">Nuclease</keyword>
<comment type="catalytic activity">
    <reaction evidence="7">
        <text>Endonucleolytic cleavage of RNA, removing 5'-extranucleotides from tRNA precursor.</text>
        <dbReference type="EC" id="3.1.26.5"/>
    </reaction>
</comment>
<keyword evidence="4 7" id="KW-0255">Endonuclease</keyword>
<protein>
    <recommendedName>
        <fullName evidence="7 8">Ribonuclease P protein component</fullName>
        <shortName evidence="7">RNase P protein</shortName>
        <shortName evidence="7">RNaseP protein</shortName>
        <ecNumber evidence="7 8">3.1.26.5</ecNumber>
    </recommendedName>
    <alternativeName>
        <fullName evidence="7">Protein C5</fullName>
    </alternativeName>
</protein>
<evidence type="ECO:0000256" key="5">
    <source>
        <dbReference type="ARBA" id="ARBA00022801"/>
    </source>
</evidence>
<dbReference type="InterPro" id="IPR020568">
    <property type="entry name" value="Ribosomal_Su5_D2-typ_SF"/>
</dbReference>
<evidence type="ECO:0000313" key="9">
    <source>
        <dbReference type="EMBL" id="PXW89808.1"/>
    </source>
</evidence>
<dbReference type="InterPro" id="IPR020539">
    <property type="entry name" value="RNase_P_CS"/>
</dbReference>
<dbReference type="PANTHER" id="PTHR33992:SF1">
    <property type="entry name" value="RIBONUCLEASE P PROTEIN COMPONENT"/>
    <property type="match status" value="1"/>
</dbReference>
<evidence type="ECO:0000256" key="1">
    <source>
        <dbReference type="ARBA" id="ARBA00002663"/>
    </source>
</evidence>
<evidence type="ECO:0000313" key="10">
    <source>
        <dbReference type="Proteomes" id="UP000247922"/>
    </source>
</evidence>
<keyword evidence="5 7" id="KW-0378">Hydrolase</keyword>
<keyword evidence="2 7" id="KW-0819">tRNA processing</keyword>